<dbReference type="Pfam" id="PF13365">
    <property type="entry name" value="Trypsin_2"/>
    <property type="match status" value="1"/>
</dbReference>
<evidence type="ECO:0000313" key="5">
    <source>
        <dbReference type="Proteomes" id="UP000529946"/>
    </source>
</evidence>
<dbReference type="AlphaFoldDB" id="A0A7W6JCG2"/>
<evidence type="ECO:0000313" key="4">
    <source>
        <dbReference type="EMBL" id="MBB4082585.1"/>
    </source>
</evidence>
<gene>
    <name evidence="4" type="ORF">GGR12_001424</name>
</gene>
<keyword evidence="5" id="KW-1185">Reference proteome</keyword>
<dbReference type="Proteomes" id="UP000529946">
    <property type="component" value="Unassembled WGS sequence"/>
</dbReference>
<dbReference type="Gene3D" id="2.30.42.10">
    <property type="match status" value="2"/>
</dbReference>
<dbReference type="GO" id="GO:0006508">
    <property type="term" value="P:proteolysis"/>
    <property type="evidence" value="ECO:0007669"/>
    <property type="project" value="UniProtKB-KW"/>
</dbReference>
<dbReference type="Gene3D" id="2.40.10.120">
    <property type="match status" value="1"/>
</dbReference>
<dbReference type="InterPro" id="IPR051201">
    <property type="entry name" value="Chloro_Bact_Ser_Proteases"/>
</dbReference>
<evidence type="ECO:0000256" key="1">
    <source>
        <dbReference type="ARBA" id="ARBA00022670"/>
    </source>
</evidence>
<dbReference type="InterPro" id="IPR036034">
    <property type="entry name" value="PDZ_sf"/>
</dbReference>
<dbReference type="PANTHER" id="PTHR43343">
    <property type="entry name" value="PEPTIDASE S12"/>
    <property type="match status" value="1"/>
</dbReference>
<dbReference type="GO" id="GO:0004252">
    <property type="term" value="F:serine-type endopeptidase activity"/>
    <property type="evidence" value="ECO:0007669"/>
    <property type="project" value="InterPro"/>
</dbReference>
<keyword evidence="1 4" id="KW-0645">Protease</keyword>
<name>A0A7W6JCG2_9CAUL</name>
<dbReference type="InterPro" id="IPR001940">
    <property type="entry name" value="Peptidase_S1C"/>
</dbReference>
<proteinExistence type="predicted"/>
<dbReference type="SMART" id="SM00228">
    <property type="entry name" value="PDZ"/>
    <property type="match status" value="2"/>
</dbReference>
<sequence length="476" mass="49425">MARTYGGVNTLLDRIPMKTSSIAIAVALTLAACGQPNNSKAQDGVFADNRVVPGDANAMKASFAPVVRAAAPAVVNIAARGVQQVQDPFWSMFGQGPRRQQVGSVGSGVIVRSDGVVVTNFHVIQGMQEIKVVLNDRREYDARVVLADERSDIAVLQLEGVTERLPTLDIDDREEQQVGDLVLAIGNPFGVGQTVTNGIISALNRTETGISDSGSFIQTDAAINPGNSGGALVDMDGDLIGINTAIFSRSGSSSGVGFAVPAAMVKRVVDSAVGGATAVVRPWLGVKGEPVNAEIARSLGLERPQGLIVTQVWPNGPGARAGVREGDVITAVDGAEINDQAGLNFRVGTHEPNEAVQLTVLRDGRNQTLDARVQPLPGDAALDNASVVRAGALSGAQVLTLNPALADSLGGDPFARGVILGRMQRGYASANGFRPGDIIVAVNGRPVTSVGQVDDVPRGSEVTINRGGRTMTGRVR</sequence>
<dbReference type="InterPro" id="IPR041489">
    <property type="entry name" value="PDZ_6"/>
</dbReference>
<dbReference type="EMBL" id="JACIDM010000001">
    <property type="protein sequence ID" value="MBB4082585.1"/>
    <property type="molecule type" value="Genomic_DNA"/>
</dbReference>
<dbReference type="PROSITE" id="PS50106">
    <property type="entry name" value="PDZ"/>
    <property type="match status" value="1"/>
</dbReference>
<organism evidence="4 5">
    <name type="scientific">Brevundimonas lenta</name>
    <dbReference type="NCBI Taxonomy" id="424796"/>
    <lineage>
        <taxon>Bacteria</taxon>
        <taxon>Pseudomonadati</taxon>
        <taxon>Pseudomonadota</taxon>
        <taxon>Alphaproteobacteria</taxon>
        <taxon>Caulobacterales</taxon>
        <taxon>Caulobacteraceae</taxon>
        <taxon>Brevundimonas</taxon>
    </lineage>
</organism>
<dbReference type="SUPFAM" id="SSF50494">
    <property type="entry name" value="Trypsin-like serine proteases"/>
    <property type="match status" value="1"/>
</dbReference>
<comment type="caution">
    <text evidence="4">The sequence shown here is derived from an EMBL/GenBank/DDBJ whole genome shotgun (WGS) entry which is preliminary data.</text>
</comment>
<dbReference type="PROSITE" id="PS51257">
    <property type="entry name" value="PROKAR_LIPOPROTEIN"/>
    <property type="match status" value="1"/>
</dbReference>
<dbReference type="CDD" id="cd10839">
    <property type="entry name" value="cpPDZ1_DegP-like"/>
    <property type="match status" value="1"/>
</dbReference>
<dbReference type="PANTHER" id="PTHR43343:SF3">
    <property type="entry name" value="PROTEASE DO-LIKE 8, CHLOROPLASTIC"/>
    <property type="match status" value="1"/>
</dbReference>
<feature type="domain" description="PDZ" evidence="3">
    <location>
        <begin position="299"/>
        <end position="364"/>
    </location>
</feature>
<accession>A0A7W6JCG2</accession>
<keyword evidence="2" id="KW-0378">Hydrolase</keyword>
<dbReference type="Pfam" id="PF13180">
    <property type="entry name" value="PDZ_2"/>
    <property type="match status" value="1"/>
</dbReference>
<dbReference type="InterPro" id="IPR001478">
    <property type="entry name" value="PDZ"/>
</dbReference>
<dbReference type="Pfam" id="PF17820">
    <property type="entry name" value="PDZ_6"/>
    <property type="match status" value="1"/>
</dbReference>
<dbReference type="PRINTS" id="PR00834">
    <property type="entry name" value="PROTEASES2C"/>
</dbReference>
<dbReference type="SUPFAM" id="SSF50156">
    <property type="entry name" value="PDZ domain-like"/>
    <property type="match status" value="2"/>
</dbReference>
<reference evidence="4 5" key="1">
    <citation type="submission" date="2020-08" db="EMBL/GenBank/DDBJ databases">
        <title>Genomic Encyclopedia of Type Strains, Phase IV (KMG-IV): sequencing the most valuable type-strain genomes for metagenomic binning, comparative biology and taxonomic classification.</title>
        <authorList>
            <person name="Goeker M."/>
        </authorList>
    </citation>
    <scope>NUCLEOTIDE SEQUENCE [LARGE SCALE GENOMIC DNA]</scope>
    <source>
        <strain evidence="4 5">DSM 23960</strain>
    </source>
</reference>
<dbReference type="InterPro" id="IPR009003">
    <property type="entry name" value="Peptidase_S1_PA"/>
</dbReference>
<evidence type="ECO:0000256" key="2">
    <source>
        <dbReference type="ARBA" id="ARBA00022801"/>
    </source>
</evidence>
<evidence type="ECO:0000259" key="3">
    <source>
        <dbReference type="PROSITE" id="PS50106"/>
    </source>
</evidence>
<protein>
    <submittedName>
        <fullName evidence="4">Do/DeqQ family serine protease</fullName>
    </submittedName>
</protein>